<comment type="caution">
    <text evidence="1">The sequence shown here is derived from an EMBL/GenBank/DDBJ whole genome shotgun (WGS) entry which is preliminary data.</text>
</comment>
<keyword evidence="2" id="KW-1185">Reference proteome</keyword>
<dbReference type="EMBL" id="PEIB01000075">
    <property type="protein sequence ID" value="RXJ66941.1"/>
    <property type="molecule type" value="Genomic_DNA"/>
</dbReference>
<evidence type="ECO:0000313" key="2">
    <source>
        <dbReference type="Proteomes" id="UP000290287"/>
    </source>
</evidence>
<dbReference type="OrthoDB" id="5432229at2"/>
<protein>
    <recommendedName>
        <fullName evidence="3">Peptidase MA-like domain-containing protein</fullName>
    </recommendedName>
</protein>
<dbReference type="Proteomes" id="UP000290287">
    <property type="component" value="Unassembled WGS sequence"/>
</dbReference>
<accession>A0A4Q0YDI1</accession>
<gene>
    <name evidence="1" type="ORF">CS022_24465</name>
</gene>
<name>A0A4Q0YDI1_9GAMM</name>
<sequence length="279" mass="31806">MKFKKPIIWAISLVIICVVALAITQPVLVKAILAKYKSTDHFLVLQADNRIRYEAPAKRSALILSGFLNDSQGVVEHALNANFKKPVEIYICASQESFNEYVFLSKNVRGAVYWGKLFLSPGAFNIGSTKRLTTHELTHYLFYTHLGEKAHMEGVPLWFREGIAEFVANGGADYTFKKEVLELMSHKEREAYLSGKLNFWFFTQNARDAVTKDGVVNWLLYRIGALFVHFIHDSNPQEFDNLIKLLLSGIEFGKALQESYGKDTESLLKEFTLYLSYET</sequence>
<dbReference type="RefSeq" id="WP_129124441.1">
    <property type="nucleotide sequence ID" value="NZ_PEIB01000075.1"/>
</dbReference>
<reference evidence="1 2" key="1">
    <citation type="submission" date="2017-10" db="EMBL/GenBank/DDBJ databases">
        <title>Nyctiphanis sp. nov., isolated from the stomach of the euphausiid Nyctiphanes simplex (Hansen, 1911) in the Gulf of California.</title>
        <authorList>
            <person name="Gomez-Gil B."/>
            <person name="Aguilar-Mendez M."/>
            <person name="Lopez-Cortes A."/>
            <person name="Gomez-Gutierrez J."/>
            <person name="Roque A."/>
            <person name="Lang E."/>
            <person name="Gonzalez-Castillo A."/>
        </authorList>
    </citation>
    <scope>NUCLEOTIDE SEQUENCE [LARGE SCALE GENOMIC DNA]</scope>
    <source>
        <strain evidence="1 2">CAIM 600</strain>
    </source>
</reference>
<organism evidence="1 2">
    <name type="scientific">Veronia nyctiphanis</name>
    <dbReference type="NCBI Taxonomy" id="1278244"/>
    <lineage>
        <taxon>Bacteria</taxon>
        <taxon>Pseudomonadati</taxon>
        <taxon>Pseudomonadota</taxon>
        <taxon>Gammaproteobacteria</taxon>
        <taxon>Vibrionales</taxon>
        <taxon>Vibrionaceae</taxon>
        <taxon>Veronia</taxon>
    </lineage>
</organism>
<evidence type="ECO:0000313" key="1">
    <source>
        <dbReference type="EMBL" id="RXJ66941.1"/>
    </source>
</evidence>
<evidence type="ECO:0008006" key="3">
    <source>
        <dbReference type="Google" id="ProtNLM"/>
    </source>
</evidence>
<proteinExistence type="predicted"/>
<dbReference type="Gene3D" id="1.10.390.20">
    <property type="match status" value="1"/>
</dbReference>
<dbReference type="AlphaFoldDB" id="A0A4Q0YDI1"/>